<keyword evidence="11 21" id="KW-0732">Signal</keyword>
<evidence type="ECO:0000256" key="10">
    <source>
        <dbReference type="ARBA" id="ARBA00022622"/>
    </source>
</evidence>
<evidence type="ECO:0000256" key="18">
    <source>
        <dbReference type="ARBA" id="ARBA00023198"/>
    </source>
</evidence>
<protein>
    <recommendedName>
        <fullName evidence="5">Monocyte differentiation antigen CD14</fullName>
    </recommendedName>
    <alternativeName>
        <fullName evidence="20">Myeloid cell-specific leucine-rich glycoprotein</fullName>
    </alternativeName>
</protein>
<evidence type="ECO:0000256" key="20">
    <source>
        <dbReference type="ARBA" id="ARBA00031013"/>
    </source>
</evidence>
<evidence type="ECO:0000313" key="23">
    <source>
        <dbReference type="RefSeq" id="XP_015277807.1"/>
    </source>
</evidence>
<dbReference type="InterPro" id="IPR003591">
    <property type="entry name" value="Leu-rich_rpt_typical-subtyp"/>
</dbReference>
<evidence type="ECO:0000313" key="22">
    <source>
        <dbReference type="Proteomes" id="UP000694871"/>
    </source>
</evidence>
<evidence type="ECO:0000256" key="3">
    <source>
        <dbReference type="ARBA" id="ARBA00004609"/>
    </source>
</evidence>
<dbReference type="InterPro" id="IPR001611">
    <property type="entry name" value="Leu-rich_rpt"/>
</dbReference>
<evidence type="ECO:0000256" key="7">
    <source>
        <dbReference type="ARBA" id="ARBA00022525"/>
    </source>
</evidence>
<evidence type="ECO:0000256" key="2">
    <source>
        <dbReference type="ARBA" id="ARBA00004555"/>
    </source>
</evidence>
<dbReference type="PANTHER" id="PTHR10630">
    <property type="entry name" value="MONOCYTE DIFFERENTIATION ANTIGEN CD14"/>
    <property type="match status" value="1"/>
</dbReference>
<evidence type="ECO:0000256" key="9">
    <source>
        <dbReference type="ARBA" id="ARBA00022614"/>
    </source>
</evidence>
<dbReference type="Pfam" id="PF13855">
    <property type="entry name" value="LRR_8"/>
    <property type="match status" value="1"/>
</dbReference>
<dbReference type="PROSITE" id="PS51450">
    <property type="entry name" value="LRR"/>
    <property type="match status" value="2"/>
</dbReference>
<keyword evidence="8" id="KW-0399">Innate immunity</keyword>
<evidence type="ECO:0000256" key="6">
    <source>
        <dbReference type="ARBA" id="ARBA00022475"/>
    </source>
</evidence>
<keyword evidence="14" id="KW-0333">Golgi apparatus</keyword>
<evidence type="ECO:0000256" key="14">
    <source>
        <dbReference type="ARBA" id="ARBA00023034"/>
    </source>
</evidence>
<evidence type="ECO:0000256" key="11">
    <source>
        <dbReference type="ARBA" id="ARBA00022729"/>
    </source>
</evidence>
<accession>A0ABM1KVS0</accession>
<dbReference type="SUPFAM" id="SSF52058">
    <property type="entry name" value="L domain-like"/>
    <property type="match status" value="1"/>
</dbReference>
<dbReference type="InterPro" id="IPR016337">
    <property type="entry name" value="Monocyte_diff_Ag_CD14"/>
</dbReference>
<feature type="chain" id="PRO_5045664318" description="Monocyte differentiation antigen CD14" evidence="21">
    <location>
        <begin position="23"/>
        <end position="441"/>
    </location>
</feature>
<reference evidence="23" key="1">
    <citation type="submission" date="2025-08" db="UniProtKB">
        <authorList>
            <consortium name="RefSeq"/>
        </authorList>
    </citation>
    <scope>IDENTIFICATION</scope>
</reference>
<organism evidence="22 23">
    <name type="scientific">Gekko japonicus</name>
    <name type="common">Schlegel's Japanese gecko</name>
    <dbReference type="NCBI Taxonomy" id="146911"/>
    <lineage>
        <taxon>Eukaryota</taxon>
        <taxon>Metazoa</taxon>
        <taxon>Chordata</taxon>
        <taxon>Craniata</taxon>
        <taxon>Vertebrata</taxon>
        <taxon>Euteleostomi</taxon>
        <taxon>Lepidosauria</taxon>
        <taxon>Squamata</taxon>
        <taxon>Bifurcata</taxon>
        <taxon>Gekkota</taxon>
        <taxon>Gekkonidae</taxon>
        <taxon>Gekkoninae</taxon>
        <taxon>Gekko</taxon>
    </lineage>
</organism>
<name>A0ABM1KVS0_GEKJA</name>
<evidence type="ECO:0000256" key="17">
    <source>
        <dbReference type="ARBA" id="ARBA00023180"/>
    </source>
</evidence>
<sequence>MCRTQAFVSLLLLGLKLPKAKGNCVFFESEKLCVCSLLEESETQDIFECLQATTYELRGGNLEQFAIFSGRVPSLYIIDIVKALPVSKLIFTDLAIPEVLLPGALEIASHPPLLSEIEFVNCTFLRTAGQHYTVRPPPLQVSSLRFHKVTAESLADRRNDLTGLTRWLEILETLTLTESQVTSIPCKIGQLFTGLRFLDVSGNHFQDESIRSSFCQGAFPELRVLKLHHNRLTSYDAVCETVAPLDVLAHLDLSQNDFPPGFSPSSECTWPQSLRVLNLSSTGLERVEWPLPPNLETLDLSANSILTLDLSLPALKELYLSNNSLQAVPSVKNLPRLEALSVDRNQISHLPGQSLLQLKHLQILKAGHNLYNCSCPYTRELQDLARKLSSLANWPHDYICQSPPQSRDFLVTLQCNQAPASHGSMVILLSSLHLALCLFLT</sequence>
<dbReference type="PANTHER" id="PTHR10630:SF3">
    <property type="entry name" value="MONOCYTE DIFFERENTIATION ANTIGEN CD14"/>
    <property type="match status" value="1"/>
</dbReference>
<evidence type="ECO:0000256" key="13">
    <source>
        <dbReference type="ARBA" id="ARBA00022859"/>
    </source>
</evidence>
<dbReference type="RefSeq" id="XP_015277807.1">
    <property type="nucleotide sequence ID" value="XM_015422321.1"/>
</dbReference>
<keyword evidence="13" id="KW-0391">Immunity</keyword>
<keyword evidence="19" id="KW-0449">Lipoprotein</keyword>
<keyword evidence="22" id="KW-1185">Reference proteome</keyword>
<keyword evidence="7" id="KW-0964">Secreted</keyword>
<keyword evidence="16" id="KW-1015">Disulfide bond</keyword>
<evidence type="ECO:0000256" key="4">
    <source>
        <dbReference type="ARBA" id="ARBA00004613"/>
    </source>
</evidence>
<dbReference type="Gene3D" id="3.80.10.10">
    <property type="entry name" value="Ribonuclease Inhibitor"/>
    <property type="match status" value="2"/>
</dbReference>
<evidence type="ECO:0000256" key="8">
    <source>
        <dbReference type="ARBA" id="ARBA00022588"/>
    </source>
</evidence>
<feature type="signal peptide" evidence="21">
    <location>
        <begin position="1"/>
        <end position="22"/>
    </location>
</feature>
<evidence type="ECO:0000256" key="1">
    <source>
        <dbReference type="ARBA" id="ARBA00004285"/>
    </source>
</evidence>
<evidence type="ECO:0000256" key="19">
    <source>
        <dbReference type="ARBA" id="ARBA00023288"/>
    </source>
</evidence>
<dbReference type="InterPro" id="IPR032675">
    <property type="entry name" value="LRR_dom_sf"/>
</dbReference>
<gene>
    <name evidence="23" type="primary">LOC107119739</name>
</gene>
<dbReference type="SMART" id="SM00369">
    <property type="entry name" value="LRR_TYP"/>
    <property type="match status" value="5"/>
</dbReference>
<dbReference type="Proteomes" id="UP000694871">
    <property type="component" value="Unplaced"/>
</dbReference>
<keyword evidence="17" id="KW-0325">Glycoprotein</keyword>
<evidence type="ECO:0000256" key="21">
    <source>
        <dbReference type="SAM" id="SignalP"/>
    </source>
</evidence>
<comment type="subcellular location">
    <subcellularLocation>
        <location evidence="3">Cell membrane</location>
        <topology evidence="3">Lipid-anchor</topology>
        <topology evidence="3">GPI-anchor</topology>
    </subcellularLocation>
    <subcellularLocation>
        <location evidence="2">Golgi apparatus</location>
    </subcellularLocation>
    <subcellularLocation>
        <location evidence="1">Membrane raft</location>
    </subcellularLocation>
    <subcellularLocation>
        <location evidence="4">Secreted</location>
    </subcellularLocation>
</comment>
<proteinExistence type="predicted"/>
<evidence type="ECO:0000256" key="5">
    <source>
        <dbReference type="ARBA" id="ARBA00020237"/>
    </source>
</evidence>
<evidence type="ECO:0000256" key="15">
    <source>
        <dbReference type="ARBA" id="ARBA00023136"/>
    </source>
</evidence>
<keyword evidence="18" id="KW-0395">Inflammatory response</keyword>
<keyword evidence="10" id="KW-0336">GPI-anchor</keyword>
<keyword evidence="12" id="KW-0677">Repeat</keyword>
<keyword evidence="6" id="KW-1003">Cell membrane</keyword>
<keyword evidence="9" id="KW-0433">Leucine-rich repeat</keyword>
<keyword evidence="15" id="KW-0472">Membrane</keyword>
<evidence type="ECO:0000256" key="16">
    <source>
        <dbReference type="ARBA" id="ARBA00023157"/>
    </source>
</evidence>
<dbReference type="GeneID" id="107119739"/>
<evidence type="ECO:0000256" key="12">
    <source>
        <dbReference type="ARBA" id="ARBA00022737"/>
    </source>
</evidence>